<accession>A0A0K2V6Z9</accession>
<dbReference type="AlphaFoldDB" id="A0A0K2V6Z9"/>
<reference evidence="1" key="1">
    <citation type="submission" date="2014-05" db="EMBL/GenBank/DDBJ databases">
        <authorList>
            <person name="Chronopoulou M."/>
        </authorList>
    </citation>
    <scope>NUCLEOTIDE SEQUENCE</scope>
    <source>
        <tissue evidence="1">Whole organism</tissue>
    </source>
</reference>
<sequence length="80" mass="9306">YKTGVKFFKKLFILKKNEIFARRLLATRRQEVDVPLDTYLQVCCRFSSVTAQWSRCYNVRHSLINGIASKLNTTSVTGKF</sequence>
<evidence type="ECO:0000313" key="1">
    <source>
        <dbReference type="EMBL" id="CDW46318.1"/>
    </source>
</evidence>
<protein>
    <submittedName>
        <fullName evidence="1">Putative LOC100164298 [Acyrthosiphon pisum]</fullName>
    </submittedName>
</protein>
<proteinExistence type="predicted"/>
<feature type="non-terminal residue" evidence="1">
    <location>
        <position position="1"/>
    </location>
</feature>
<organism evidence="1">
    <name type="scientific">Lepeophtheirus salmonis</name>
    <name type="common">Salmon louse</name>
    <name type="synonym">Caligus salmonis</name>
    <dbReference type="NCBI Taxonomy" id="72036"/>
    <lineage>
        <taxon>Eukaryota</taxon>
        <taxon>Metazoa</taxon>
        <taxon>Ecdysozoa</taxon>
        <taxon>Arthropoda</taxon>
        <taxon>Crustacea</taxon>
        <taxon>Multicrustacea</taxon>
        <taxon>Hexanauplia</taxon>
        <taxon>Copepoda</taxon>
        <taxon>Siphonostomatoida</taxon>
        <taxon>Caligidae</taxon>
        <taxon>Lepeophtheirus</taxon>
    </lineage>
</organism>
<dbReference type="EMBL" id="HACA01028957">
    <property type="protein sequence ID" value="CDW46318.1"/>
    <property type="molecule type" value="Transcribed_RNA"/>
</dbReference>
<name>A0A0K2V6Z9_LEPSM</name>